<reference evidence="7 8" key="1">
    <citation type="submission" date="2019-12" db="EMBL/GenBank/DDBJ databases">
        <title>Sequence classification of anaerobic respiratory reductive dehalogenases: First we see many, then we see few.</title>
        <authorList>
            <person name="Molenda O."/>
            <person name="Puentes Jacome L.A."/>
            <person name="Cao X."/>
            <person name="Nesbo C.L."/>
            <person name="Tang S."/>
            <person name="Morson N."/>
            <person name="Patron J."/>
            <person name="Lomheim L."/>
            <person name="Wishart D.S."/>
            <person name="Edwards E.A."/>
        </authorList>
    </citation>
    <scope>NUCLEOTIDE SEQUENCE [LARGE SCALE GENOMIC DNA]</scope>
    <source>
        <strain evidence="7 8">12DCA</strain>
    </source>
</reference>
<protein>
    <submittedName>
        <fullName evidence="7">2-hydroxyglutaryl-CoA dehydratase</fullName>
    </submittedName>
</protein>
<evidence type="ECO:0000256" key="1">
    <source>
        <dbReference type="ARBA" id="ARBA00001966"/>
    </source>
</evidence>
<dbReference type="Gene3D" id="3.30.420.40">
    <property type="match status" value="4"/>
</dbReference>
<proteinExistence type="predicted"/>
<dbReference type="EMBL" id="CP046996">
    <property type="protein sequence ID" value="QGZ99693.1"/>
    <property type="molecule type" value="Genomic_DNA"/>
</dbReference>
<dbReference type="GO" id="GO:0051536">
    <property type="term" value="F:iron-sulfur cluster binding"/>
    <property type="evidence" value="ECO:0007669"/>
    <property type="project" value="UniProtKB-KW"/>
</dbReference>
<sequence length="1424" mass="158061">MFEGECNLDSHHHRITDKEKNNLHVGIDIGSTTVKIAVLNKEGVLLFSRYTRHYSNIWSTLQRLVDEAGQKYAAFSLTVAITGSGGLAVAEHLDISFIQEVIAGSKAVDRYLPGTDVVIELGGEDAKITFFDKGFDQRMNGICAGGTGAFIDQMAVLLKTDAAGLDALAAHSRVIYPIAARCGVFAKTDIQPLLNEGVRKEDIAASIFQAVVNQTIGGLACGHKIKGKVGFLGGPLHFLPQLRVRFQETLGLKDEDMIVPGNSEVYVAIGAALASAQDKDITFEQLGQKLRTDKKKLQYETARLDPLFADEEEYRAFVRRHAQNIVSTNQLEMYQGQCFLGLDVGSTTTKAVLIDPQGTLLYSAYTNNEGNPLASAVNILKELYNRLPENTKIAYSAVTGYGEKLTQAALFFDMGEVETIAHYTAANHFLPGVNLILDIGGQDMKCLKVKNGVIENIMLNEACSSGCGSFIETFARSLEMNVADFARKGLLAQNPADLGSRCTVFMNSKVKQAQKEGMTVADISAGLSYSVIKNALYKVIKLKSSEEFGEKVIVQGGTFLNDAVVRSLERTIGREVVRPDIAGLMGAFGAALLARNAWREGVATSLLSPDQINNFSVEVSAARCENCQNHCLLTVNCFGDGRRHITGNRCEKGSERDQTDEIPNLYAYKLNRIFHYTPLAKEKAVRGTIGIPRVLNMFENYPFWFTFFTRLGFRVELSPVSTRKVYEAGMETISSDTVCYPAKLVHGHIVSLIKQGVKFIFYPCIPKERKEIAGADNCFNCPVINAYPEVIKANMDELKQSGVQFWNPFLPYEDKKKLSKRLYEELKHSGITLAEIIQAVDAAWNEDLNFKRDIRKKGEEVLQWLAETGNRGIVLSGRPYHLDQEVNHGIPKVITALGMAVLTEDSVAHLGKVTRPLRVLDQWMYHSRLYEAADFVAGRPELELVQLNSFGCGPDSIAAEQAQEILHKAGKIYTMIKIDEVSNLGAVRIRLRSLKAAMDARIKHDHLIEDPAKGPNAVQRPIFTKEMRKTHTILAPQMAPIHFEFAQEVARSEGYHFEVLAIVEKEDIEEGLKYVNNDSCYPSVIIIGQLLRALKSGRYDLNNTSVIITQTGGPCRASNYLGLLKKALQVSGLEHIPILSLNVAGLEKNPGFKLTVSMAVKAIMAMLYGDLLMKVFYRVRPYETNAGTADQLLRKWIDICKINVANGDCSLFRENLKGIVRDFENIEIVQQRKPRVGLVGEILVKFHPAANNNMAEFIEKEGAEMVVPGLMEFLLYCCYGKEFNYRYLAGKRSSRVIGNLLVKYMESYREDLRAALKNSKRFDIPPTIQEMAESVKPFLSLGNQTGEGWLLTAEMVELIKSGANNIICMQPFACLPNHITGKGMIKTLKEQYPQTNIVAVDYDPGASEVNQINRIKLMLERAFG</sequence>
<evidence type="ECO:0000256" key="2">
    <source>
        <dbReference type="ARBA" id="ARBA00022723"/>
    </source>
</evidence>
<evidence type="ECO:0000259" key="5">
    <source>
        <dbReference type="Pfam" id="PF01869"/>
    </source>
</evidence>
<dbReference type="InterPro" id="IPR043129">
    <property type="entry name" value="ATPase_NBD"/>
</dbReference>
<evidence type="ECO:0000313" key="8">
    <source>
        <dbReference type="Proteomes" id="UP000430508"/>
    </source>
</evidence>
<dbReference type="InterPro" id="IPR051805">
    <property type="entry name" value="Dehydratase_Activator_Redct"/>
</dbReference>
<dbReference type="InterPro" id="IPR002731">
    <property type="entry name" value="ATPase_BadF"/>
</dbReference>
<keyword evidence="3" id="KW-0408">Iron</keyword>
<dbReference type="Pfam" id="PF09989">
    <property type="entry name" value="DUF2229"/>
    <property type="match status" value="1"/>
</dbReference>
<dbReference type="InterPro" id="IPR018709">
    <property type="entry name" value="CoA_activase_DUF2229"/>
</dbReference>
<gene>
    <name evidence="7" type="ORF">GQ588_03020</name>
</gene>
<dbReference type="CDD" id="cd24035">
    <property type="entry name" value="ASKHA_NBD_O66634-like_rpt2"/>
    <property type="match status" value="1"/>
</dbReference>
<dbReference type="RefSeq" id="WP_025205214.1">
    <property type="nucleotide sequence ID" value="NZ_CP046996.1"/>
</dbReference>
<name>A0A857DEK6_9FIRM</name>
<dbReference type="CDD" id="cd24034">
    <property type="entry name" value="ASKHA_NBD_O66634-like_rpt1"/>
    <property type="match status" value="1"/>
</dbReference>
<dbReference type="NCBIfam" id="TIGR00241">
    <property type="entry name" value="CoA_E_activ"/>
    <property type="match status" value="1"/>
</dbReference>
<evidence type="ECO:0000256" key="3">
    <source>
        <dbReference type="ARBA" id="ARBA00023004"/>
    </source>
</evidence>
<feature type="domain" description="ATPase BadF/BadG/BcrA/BcrD type" evidence="5">
    <location>
        <begin position="25"/>
        <end position="273"/>
    </location>
</feature>
<organism evidence="7 8">
    <name type="scientific">Dehalobacter restrictus</name>
    <dbReference type="NCBI Taxonomy" id="55583"/>
    <lineage>
        <taxon>Bacteria</taxon>
        <taxon>Bacillati</taxon>
        <taxon>Bacillota</taxon>
        <taxon>Clostridia</taxon>
        <taxon>Eubacteriales</taxon>
        <taxon>Desulfitobacteriaceae</taxon>
        <taxon>Dehalobacter</taxon>
    </lineage>
</organism>
<dbReference type="Proteomes" id="UP000430508">
    <property type="component" value="Chromosome"/>
</dbReference>
<accession>A0A857DEK6</accession>
<dbReference type="SUPFAM" id="SSF53067">
    <property type="entry name" value="Actin-like ATPase domain"/>
    <property type="match status" value="2"/>
</dbReference>
<keyword evidence="2" id="KW-0479">Metal-binding</keyword>
<dbReference type="PANTHER" id="PTHR32329:SF4">
    <property type="entry name" value="ACTIVATOR OF 2-HYDROXYACYL-COA DEHYDRATASE"/>
    <property type="match status" value="1"/>
</dbReference>
<keyword evidence="4" id="KW-0411">Iron-sulfur</keyword>
<feature type="domain" description="ATPase BadF/BadG/BcrA/BcrD type" evidence="5">
    <location>
        <begin position="340"/>
        <end position="594"/>
    </location>
</feature>
<evidence type="ECO:0000256" key="4">
    <source>
        <dbReference type="ARBA" id="ARBA00023014"/>
    </source>
</evidence>
<dbReference type="Pfam" id="PF01869">
    <property type="entry name" value="BcrAD_BadFG"/>
    <property type="match status" value="2"/>
</dbReference>
<evidence type="ECO:0000259" key="6">
    <source>
        <dbReference type="Pfam" id="PF09989"/>
    </source>
</evidence>
<dbReference type="InterPro" id="IPR008275">
    <property type="entry name" value="CoA_E_activase_dom"/>
</dbReference>
<feature type="domain" description="DUF2229" evidence="6">
    <location>
        <begin position="688"/>
        <end position="907"/>
    </location>
</feature>
<dbReference type="PANTHER" id="PTHR32329">
    <property type="entry name" value="BIFUNCTIONAL PROTEIN [INCLUDES 2-HYDROXYACYL-COA DEHYDRATASE (N-TER) AND ITS ACTIVATOR DOMAIN (C_TERM)-RELATED"/>
    <property type="match status" value="1"/>
</dbReference>
<evidence type="ECO:0000313" key="7">
    <source>
        <dbReference type="EMBL" id="QGZ99693.1"/>
    </source>
</evidence>
<comment type="cofactor">
    <cofactor evidence="1">
        <name>[4Fe-4S] cluster</name>
        <dbReference type="ChEBI" id="CHEBI:49883"/>
    </cofactor>
</comment>
<dbReference type="GO" id="GO:0046872">
    <property type="term" value="F:metal ion binding"/>
    <property type="evidence" value="ECO:0007669"/>
    <property type="project" value="UniProtKB-KW"/>
</dbReference>